<dbReference type="AlphaFoldDB" id="A0A9D1A9R9"/>
<gene>
    <name evidence="3" type="ORF">IAB31_01425</name>
</gene>
<comment type="caution">
    <text evidence="3">The sequence shown here is derived from an EMBL/GenBank/DDBJ whole genome shotgun (WGS) entry which is preliminary data.</text>
</comment>
<keyword evidence="1" id="KW-0472">Membrane</keyword>
<feature type="transmembrane region" description="Helical" evidence="1">
    <location>
        <begin position="105"/>
        <end position="122"/>
    </location>
</feature>
<keyword evidence="3" id="KW-0808">Transferase</keyword>
<proteinExistence type="predicted"/>
<feature type="transmembrane region" description="Helical" evidence="1">
    <location>
        <begin position="35"/>
        <end position="58"/>
    </location>
</feature>
<evidence type="ECO:0000259" key="2">
    <source>
        <dbReference type="Pfam" id="PF01757"/>
    </source>
</evidence>
<dbReference type="PANTHER" id="PTHR37312:SF1">
    <property type="entry name" value="MEMBRANE-BOUND ACYLTRANSFERASE YKRP-RELATED"/>
    <property type="match status" value="1"/>
</dbReference>
<keyword evidence="3" id="KW-0012">Acyltransferase</keyword>
<reference evidence="3" key="2">
    <citation type="journal article" date="2021" name="PeerJ">
        <title>Extensive microbial diversity within the chicken gut microbiome revealed by metagenomics and culture.</title>
        <authorList>
            <person name="Gilroy R."/>
            <person name="Ravi A."/>
            <person name="Getino M."/>
            <person name="Pursley I."/>
            <person name="Horton D.L."/>
            <person name="Alikhan N.F."/>
            <person name="Baker D."/>
            <person name="Gharbi K."/>
            <person name="Hall N."/>
            <person name="Watson M."/>
            <person name="Adriaenssens E.M."/>
            <person name="Foster-Nyarko E."/>
            <person name="Jarju S."/>
            <person name="Secka A."/>
            <person name="Antonio M."/>
            <person name="Oren A."/>
            <person name="Chaudhuri R.R."/>
            <person name="La Ragione R."/>
            <person name="Hildebrand F."/>
            <person name="Pallen M.J."/>
        </authorList>
    </citation>
    <scope>NUCLEOTIDE SEQUENCE</scope>
    <source>
        <strain evidence="3">ChiSjej4B22-8148</strain>
    </source>
</reference>
<feature type="domain" description="Acyltransferase 3" evidence="2">
    <location>
        <begin position="8"/>
        <end position="315"/>
    </location>
</feature>
<dbReference type="GO" id="GO:0016747">
    <property type="term" value="F:acyltransferase activity, transferring groups other than amino-acyl groups"/>
    <property type="evidence" value="ECO:0007669"/>
    <property type="project" value="InterPro"/>
</dbReference>
<feature type="transmembrane region" description="Helical" evidence="1">
    <location>
        <begin position="189"/>
        <end position="208"/>
    </location>
</feature>
<feature type="transmembrane region" description="Helical" evidence="1">
    <location>
        <begin position="70"/>
        <end position="93"/>
    </location>
</feature>
<accession>A0A9D1A9R9</accession>
<dbReference type="EMBL" id="DVGK01000023">
    <property type="protein sequence ID" value="HIR12566.1"/>
    <property type="molecule type" value="Genomic_DNA"/>
</dbReference>
<dbReference type="InterPro" id="IPR052734">
    <property type="entry name" value="Nod_factor_acetyltransferase"/>
</dbReference>
<reference evidence="3" key="1">
    <citation type="submission" date="2020-10" db="EMBL/GenBank/DDBJ databases">
        <authorList>
            <person name="Gilroy R."/>
        </authorList>
    </citation>
    <scope>NUCLEOTIDE SEQUENCE</scope>
    <source>
        <strain evidence="3">ChiSjej4B22-8148</strain>
    </source>
</reference>
<feature type="transmembrane region" description="Helical" evidence="1">
    <location>
        <begin position="152"/>
        <end position="169"/>
    </location>
</feature>
<organism evidence="3 4">
    <name type="scientific">Candidatus Choladousia intestinavium</name>
    <dbReference type="NCBI Taxonomy" id="2840727"/>
    <lineage>
        <taxon>Bacteria</taxon>
        <taxon>Bacillati</taxon>
        <taxon>Bacillota</taxon>
        <taxon>Clostridia</taxon>
        <taxon>Lachnospirales</taxon>
        <taxon>Lachnospiraceae</taxon>
        <taxon>Lachnospiraceae incertae sedis</taxon>
        <taxon>Candidatus Choladousia</taxon>
    </lineage>
</organism>
<evidence type="ECO:0000256" key="1">
    <source>
        <dbReference type="SAM" id="Phobius"/>
    </source>
</evidence>
<dbReference type="InterPro" id="IPR002656">
    <property type="entry name" value="Acyl_transf_3_dom"/>
</dbReference>
<protein>
    <submittedName>
        <fullName evidence="3">Acyltransferase family protein</fullName>
    </submittedName>
</protein>
<name>A0A9D1A9R9_9FIRM</name>
<keyword evidence="1" id="KW-0812">Transmembrane</keyword>
<dbReference type="Pfam" id="PF01757">
    <property type="entry name" value="Acyl_transf_3"/>
    <property type="match status" value="1"/>
</dbReference>
<dbReference type="Proteomes" id="UP000886757">
    <property type="component" value="Unassembled WGS sequence"/>
</dbReference>
<keyword evidence="1" id="KW-1133">Transmembrane helix</keyword>
<feature type="transmembrane region" description="Helical" evidence="1">
    <location>
        <begin position="297"/>
        <end position="319"/>
    </location>
</feature>
<dbReference type="PANTHER" id="PTHR37312">
    <property type="entry name" value="MEMBRANE-BOUND ACYLTRANSFERASE YKRP-RELATED"/>
    <property type="match status" value="1"/>
</dbReference>
<evidence type="ECO:0000313" key="3">
    <source>
        <dbReference type="EMBL" id="HIR12566.1"/>
    </source>
</evidence>
<sequence>MSKRVEKWDILKFGLIFLVVLGHICDIYIKESMAVRAIWLCIYSFHMPLFFFVAGLFSKRKINEKQYTGIFPYFAMYIVSQMLLLFSKMIFTGGYELQLLNTKDAPWFIFVLFAYYVITILLKNFDGRYILTGSVVLACIAGYDNSVSDMLQLSRMIVFYPFFYAGYLLDEKKVRERLSGRTVKITAALALAAGIVFVCANIQSVYWIRPLLTGRNPYSAMKGICYPLGGLFRLAFYLGSALIGMMVIAVTPDRLGGGIIAGLGSRSIQVYMLHRPCIILFCVRLQIAGWFQRIWPAHYHLLIIPLALGITLFCSWRIFERPIRALTMPKVRQDKSGD</sequence>
<evidence type="ECO:0000313" key="4">
    <source>
        <dbReference type="Proteomes" id="UP000886757"/>
    </source>
</evidence>
<feature type="transmembrane region" description="Helical" evidence="1">
    <location>
        <begin position="12"/>
        <end position="29"/>
    </location>
</feature>
<feature type="transmembrane region" description="Helical" evidence="1">
    <location>
        <begin position="228"/>
        <end position="251"/>
    </location>
</feature>